<protein>
    <submittedName>
        <fullName evidence="1">Cytochrome P450</fullName>
    </submittedName>
</protein>
<keyword evidence="2" id="KW-1185">Reference proteome</keyword>
<proteinExistence type="predicted"/>
<evidence type="ECO:0000313" key="2">
    <source>
        <dbReference type="Proteomes" id="UP001164539"/>
    </source>
</evidence>
<gene>
    <name evidence="1" type="ORF">OWV82_002135</name>
</gene>
<evidence type="ECO:0000313" key="1">
    <source>
        <dbReference type="EMBL" id="KAJ4729337.1"/>
    </source>
</evidence>
<dbReference type="EMBL" id="CM051394">
    <property type="protein sequence ID" value="KAJ4729337.1"/>
    <property type="molecule type" value="Genomic_DNA"/>
</dbReference>
<sequence length="306" mass="34935">MGWPICGQSLAFLKPHSSNSMGTFLQKQCSKYGRIFKSHLFGSPAIVSCDQELNMFVLQNEEKLFLASYPKPMHGILGKYSLLIVSGELHKKLRNVAVSFIGSSKSTPAFLRFVEKLALSMMESWKQHKRDCEEIRKARARLSSTVRDIIKQRKTEKPGLREEDFLDVILSKQSLRDAETVSIVLDILLGGYETTTTLIPLIVYFLAHSPNVYQRLKVISESMRCGNVVKFVHREAIRDVKFKDYVIPSGWKVLPVLAGVHFDPSLHENPSEFNPRRWSNNDKATMSKTVMPFWGRTATLPRRRTC</sequence>
<name>A0ACC1Z0B6_MELAZ</name>
<reference evidence="1 2" key="1">
    <citation type="journal article" date="2023" name="Science">
        <title>Complex scaffold remodeling in plant triterpene biosynthesis.</title>
        <authorList>
            <person name="De La Pena R."/>
            <person name="Hodgson H."/>
            <person name="Liu J.C."/>
            <person name="Stephenson M.J."/>
            <person name="Martin A.C."/>
            <person name="Owen C."/>
            <person name="Harkess A."/>
            <person name="Leebens-Mack J."/>
            <person name="Jimenez L.E."/>
            <person name="Osbourn A."/>
            <person name="Sattely E.S."/>
        </authorList>
    </citation>
    <scope>NUCLEOTIDE SEQUENCE [LARGE SCALE GENOMIC DNA]</scope>
    <source>
        <strain evidence="2">cv. JPN11</strain>
        <tissue evidence="1">Leaf</tissue>
    </source>
</reference>
<comment type="caution">
    <text evidence="1">The sequence shown here is derived from an EMBL/GenBank/DDBJ whole genome shotgun (WGS) entry which is preliminary data.</text>
</comment>
<organism evidence="1 2">
    <name type="scientific">Melia azedarach</name>
    <name type="common">Chinaberry tree</name>
    <dbReference type="NCBI Taxonomy" id="155640"/>
    <lineage>
        <taxon>Eukaryota</taxon>
        <taxon>Viridiplantae</taxon>
        <taxon>Streptophyta</taxon>
        <taxon>Embryophyta</taxon>
        <taxon>Tracheophyta</taxon>
        <taxon>Spermatophyta</taxon>
        <taxon>Magnoliopsida</taxon>
        <taxon>eudicotyledons</taxon>
        <taxon>Gunneridae</taxon>
        <taxon>Pentapetalae</taxon>
        <taxon>rosids</taxon>
        <taxon>malvids</taxon>
        <taxon>Sapindales</taxon>
        <taxon>Meliaceae</taxon>
        <taxon>Melia</taxon>
    </lineage>
</organism>
<dbReference type="Proteomes" id="UP001164539">
    <property type="component" value="Chromosome 1"/>
</dbReference>
<accession>A0ACC1Z0B6</accession>